<dbReference type="EMBL" id="LAZR01048499">
    <property type="protein sequence ID" value="KKK91782.1"/>
    <property type="molecule type" value="Genomic_DNA"/>
</dbReference>
<organism evidence="1">
    <name type="scientific">marine sediment metagenome</name>
    <dbReference type="NCBI Taxonomy" id="412755"/>
    <lineage>
        <taxon>unclassified sequences</taxon>
        <taxon>metagenomes</taxon>
        <taxon>ecological metagenomes</taxon>
    </lineage>
</organism>
<reference evidence="1" key="1">
    <citation type="journal article" date="2015" name="Nature">
        <title>Complex archaea that bridge the gap between prokaryotes and eukaryotes.</title>
        <authorList>
            <person name="Spang A."/>
            <person name="Saw J.H."/>
            <person name="Jorgensen S.L."/>
            <person name="Zaremba-Niedzwiedzka K."/>
            <person name="Martijn J."/>
            <person name="Lind A.E."/>
            <person name="van Eijk R."/>
            <person name="Schleper C."/>
            <person name="Guy L."/>
            <person name="Ettema T.J."/>
        </authorList>
    </citation>
    <scope>NUCLEOTIDE SEQUENCE</scope>
</reference>
<evidence type="ECO:0000313" key="1">
    <source>
        <dbReference type="EMBL" id="KKK91782.1"/>
    </source>
</evidence>
<feature type="non-terminal residue" evidence="1">
    <location>
        <position position="50"/>
    </location>
</feature>
<dbReference type="AlphaFoldDB" id="A0A0F8ZDA6"/>
<name>A0A0F8ZDA6_9ZZZZ</name>
<gene>
    <name evidence="1" type="ORF">LCGC14_2709460</name>
</gene>
<sequence length="50" mass="5857">MIIQRAWATYDRSGKSFHNNFGLESFLDPQRPKAWYESDSSPNIIHSFLP</sequence>
<comment type="caution">
    <text evidence="1">The sequence shown here is derived from an EMBL/GenBank/DDBJ whole genome shotgun (WGS) entry which is preliminary data.</text>
</comment>
<proteinExistence type="predicted"/>
<accession>A0A0F8ZDA6</accession>
<protein>
    <submittedName>
        <fullName evidence="1">Uncharacterized protein</fullName>
    </submittedName>
</protein>